<feature type="binding site" evidence="11">
    <location>
        <position position="43"/>
    </location>
    <ligand>
        <name>[4Fe-4S] cluster</name>
        <dbReference type="ChEBI" id="CHEBI:49883"/>
    </ligand>
</feature>
<evidence type="ECO:0000256" key="1">
    <source>
        <dbReference type="ARBA" id="ARBA00004496"/>
    </source>
</evidence>
<comment type="function">
    <text evidence="11">Acts as a transcriptional regulator. Probably redox-responsive. The apo- but not holo-form probably binds DNA.</text>
</comment>
<dbReference type="InterPro" id="IPR003482">
    <property type="entry name" value="Whib"/>
</dbReference>
<evidence type="ECO:0000313" key="15">
    <source>
        <dbReference type="Proteomes" id="UP000198403"/>
    </source>
</evidence>
<keyword evidence="3 11" id="KW-0004">4Fe-4S</keyword>
<evidence type="ECO:0000256" key="2">
    <source>
        <dbReference type="ARBA" id="ARBA00006597"/>
    </source>
</evidence>
<keyword evidence="8 11" id="KW-0238">DNA-binding</keyword>
<dbReference type="GO" id="GO:0035731">
    <property type="term" value="F:dinitrosyl-iron complex binding"/>
    <property type="evidence" value="ECO:0007669"/>
    <property type="project" value="UniProtKB-UniRule"/>
</dbReference>
<feature type="binding site" evidence="11">
    <location>
        <position position="46"/>
    </location>
    <ligand>
        <name>[4Fe-4S] cluster</name>
        <dbReference type="ChEBI" id="CHEBI:49883"/>
    </ligand>
</feature>
<dbReference type="GO" id="GO:0045892">
    <property type="term" value="P:negative regulation of DNA-templated transcription"/>
    <property type="evidence" value="ECO:0007669"/>
    <property type="project" value="TreeGrafter"/>
</dbReference>
<keyword evidence="11" id="KW-0963">Cytoplasm</keyword>
<evidence type="ECO:0000259" key="13">
    <source>
        <dbReference type="PROSITE" id="PS51674"/>
    </source>
</evidence>
<dbReference type="GO" id="GO:0003677">
    <property type="term" value="F:DNA binding"/>
    <property type="evidence" value="ECO:0007669"/>
    <property type="project" value="UniProtKB-UniRule"/>
</dbReference>
<comment type="PTM">
    <text evidence="11">Upon Fe-S cluster removal intramolecular disulfide bonds are formed.</text>
</comment>
<evidence type="ECO:0000256" key="5">
    <source>
        <dbReference type="ARBA" id="ARBA00023004"/>
    </source>
</evidence>
<keyword evidence="4 11" id="KW-0479">Metal-binding</keyword>
<keyword evidence="7 11" id="KW-0805">Transcription regulation</keyword>
<dbReference type="AlphaFoldDB" id="A0A238VEF0"/>
<keyword evidence="6 11" id="KW-0411">Iron-sulfur</keyword>
<dbReference type="InterPro" id="IPR036388">
    <property type="entry name" value="WH-like_DNA-bd_sf"/>
</dbReference>
<comment type="subcellular location">
    <subcellularLocation>
        <location evidence="1 11">Cytoplasm</location>
    </subcellularLocation>
</comment>
<evidence type="ECO:0000313" key="14">
    <source>
        <dbReference type="EMBL" id="SNR32780.1"/>
    </source>
</evidence>
<feature type="binding site" evidence="11">
    <location>
        <position position="52"/>
    </location>
    <ligand>
        <name>[4Fe-4S] cluster</name>
        <dbReference type="ChEBI" id="CHEBI:49883"/>
    </ligand>
</feature>
<dbReference type="PANTHER" id="PTHR38839">
    <property type="entry name" value="TRANSCRIPTIONAL REGULATOR WHID-RELATED"/>
    <property type="match status" value="1"/>
</dbReference>
<dbReference type="PROSITE" id="PS51674">
    <property type="entry name" value="4FE4S_WBL"/>
    <property type="match status" value="1"/>
</dbReference>
<keyword evidence="15" id="KW-1185">Reference proteome</keyword>
<accession>A0A238VEF0</accession>
<comment type="PTM">
    <text evidence="11">The Fe-S cluster can be nitrosylated by nitric oxide (NO).</text>
</comment>
<comment type="cofactor">
    <cofactor evidence="11">
        <name>[4Fe-4S] cluster</name>
        <dbReference type="ChEBI" id="CHEBI:49883"/>
    </cofactor>
    <text evidence="11">Binds 1 [4Fe-4S] cluster per subunit. Following nitrosylation of the [4Fe-4S] cluster binds 1 [4Fe-8(NO)] cluster per subunit.</text>
</comment>
<evidence type="ECO:0000256" key="7">
    <source>
        <dbReference type="ARBA" id="ARBA00023015"/>
    </source>
</evidence>
<dbReference type="GO" id="GO:0045454">
    <property type="term" value="P:cell redox homeostasis"/>
    <property type="evidence" value="ECO:0007669"/>
    <property type="project" value="TreeGrafter"/>
</dbReference>
<reference evidence="14 15" key="1">
    <citation type="submission" date="2017-06" db="EMBL/GenBank/DDBJ databases">
        <authorList>
            <person name="Kim H.J."/>
            <person name="Triplett B.A."/>
        </authorList>
    </citation>
    <scope>NUCLEOTIDE SEQUENCE [LARGE SCALE GENOMIC DNA]</scope>
    <source>
        <strain evidence="14 15">DSM 44272</strain>
    </source>
</reference>
<dbReference type="GO" id="GO:0051539">
    <property type="term" value="F:4 iron, 4 sulfur cluster binding"/>
    <property type="evidence" value="ECO:0007669"/>
    <property type="project" value="UniProtKB-UniRule"/>
</dbReference>
<evidence type="ECO:0000256" key="6">
    <source>
        <dbReference type="ARBA" id="ARBA00023014"/>
    </source>
</evidence>
<evidence type="ECO:0000256" key="10">
    <source>
        <dbReference type="ARBA" id="ARBA00023163"/>
    </source>
</evidence>
<sequence length="172" mass="19244">MAALLGLDDEGWSWRDDALCAQVDSELFFPEKGGSTKDAKKLCGLCEVKAACLDFALQRDERHGVWGGLSERERRALNARRKQYATEQAQRRRARQPRPAVAPEPAERPAEVTPIRRQVRGPRRWTTAEAQEAIRTLTAHGMSAAEIARELGISSRTVQRIRSAQRARRGAA</sequence>
<comment type="similarity">
    <text evidence="2 11">Belongs to the WhiB family.</text>
</comment>
<keyword evidence="10 11" id="KW-0804">Transcription</keyword>
<dbReference type="EMBL" id="FZNO01000003">
    <property type="protein sequence ID" value="SNR32780.1"/>
    <property type="molecule type" value="Genomic_DNA"/>
</dbReference>
<proteinExistence type="inferred from homology"/>
<evidence type="ECO:0000256" key="4">
    <source>
        <dbReference type="ARBA" id="ARBA00022723"/>
    </source>
</evidence>
<evidence type="ECO:0000256" key="12">
    <source>
        <dbReference type="SAM" id="MobiDB-lite"/>
    </source>
</evidence>
<name>A0A238VEF0_9ACTN</name>
<feature type="binding site" evidence="11">
    <location>
        <position position="20"/>
    </location>
    <ligand>
        <name>[4Fe-4S] cluster</name>
        <dbReference type="ChEBI" id="CHEBI:49883"/>
    </ligand>
</feature>
<dbReference type="PANTHER" id="PTHR38839:SF4">
    <property type="entry name" value="TRANSCRIPTIONAL REGULATOR WHIB"/>
    <property type="match status" value="1"/>
</dbReference>
<dbReference type="GO" id="GO:0046872">
    <property type="term" value="F:metal ion binding"/>
    <property type="evidence" value="ECO:0007669"/>
    <property type="project" value="UniProtKB-KW"/>
</dbReference>
<evidence type="ECO:0000256" key="11">
    <source>
        <dbReference type="HAMAP-Rule" id="MF_01479"/>
    </source>
</evidence>
<evidence type="ECO:0000256" key="3">
    <source>
        <dbReference type="ARBA" id="ARBA00022485"/>
    </source>
</evidence>
<dbReference type="SUPFAM" id="SSF46689">
    <property type="entry name" value="Homeodomain-like"/>
    <property type="match status" value="1"/>
</dbReference>
<dbReference type="InterPro" id="IPR009057">
    <property type="entry name" value="Homeodomain-like_sf"/>
</dbReference>
<dbReference type="GO" id="GO:0047134">
    <property type="term" value="F:protein-disulfide reductase [NAD(P)H] activity"/>
    <property type="evidence" value="ECO:0007669"/>
    <property type="project" value="TreeGrafter"/>
</dbReference>
<evidence type="ECO:0000256" key="9">
    <source>
        <dbReference type="ARBA" id="ARBA00023157"/>
    </source>
</evidence>
<dbReference type="Pfam" id="PF02467">
    <property type="entry name" value="Whib"/>
    <property type="match status" value="1"/>
</dbReference>
<gene>
    <name evidence="11" type="primary">whiB</name>
    <name evidence="14" type="ORF">SAMN06272737_10352</name>
</gene>
<dbReference type="HAMAP" id="MF_01479">
    <property type="entry name" value="WhiB"/>
    <property type="match status" value="1"/>
</dbReference>
<keyword evidence="14" id="KW-0371">Homeobox</keyword>
<dbReference type="InterPro" id="IPR034768">
    <property type="entry name" value="4FE4S_WBL"/>
</dbReference>
<feature type="domain" description="4Fe-4S Wbl-type" evidence="13">
    <location>
        <begin position="19"/>
        <end position="76"/>
    </location>
</feature>
<protein>
    <recommendedName>
        <fullName evidence="11">Transcriptional regulator WhiB</fullName>
    </recommendedName>
</protein>
<dbReference type="Gene3D" id="1.10.10.10">
    <property type="entry name" value="Winged helix-like DNA-binding domain superfamily/Winged helix DNA-binding domain"/>
    <property type="match status" value="1"/>
</dbReference>
<organism evidence="14 15">
    <name type="scientific">Blastococcus mobilis</name>
    <dbReference type="NCBI Taxonomy" id="1938746"/>
    <lineage>
        <taxon>Bacteria</taxon>
        <taxon>Bacillati</taxon>
        <taxon>Actinomycetota</taxon>
        <taxon>Actinomycetes</taxon>
        <taxon>Geodermatophilales</taxon>
        <taxon>Geodermatophilaceae</taxon>
        <taxon>Blastococcus</taxon>
    </lineage>
</organism>
<keyword evidence="5 11" id="KW-0408">Iron</keyword>
<evidence type="ECO:0000256" key="8">
    <source>
        <dbReference type="ARBA" id="ARBA00023125"/>
    </source>
</evidence>
<dbReference type="GO" id="GO:0005737">
    <property type="term" value="C:cytoplasm"/>
    <property type="evidence" value="ECO:0007669"/>
    <property type="project" value="UniProtKB-SubCell"/>
</dbReference>
<feature type="region of interest" description="Disordered" evidence="12">
    <location>
        <begin position="79"/>
        <end position="127"/>
    </location>
</feature>
<dbReference type="Proteomes" id="UP000198403">
    <property type="component" value="Unassembled WGS sequence"/>
</dbReference>
<keyword evidence="9 11" id="KW-1015">Disulfide bond</keyword>
<dbReference type="Pfam" id="PF13384">
    <property type="entry name" value="HTH_23"/>
    <property type="match status" value="1"/>
</dbReference>